<dbReference type="VEuPathDB" id="FungiDB:BO97DRAFT_52652"/>
<dbReference type="OrthoDB" id="10625596at2759"/>
<dbReference type="Proteomes" id="UP000248961">
    <property type="component" value="Unassembled WGS sequence"/>
</dbReference>
<keyword evidence="1" id="KW-1133">Transmembrane helix</keyword>
<dbReference type="AlphaFoldDB" id="A0A395HXP8"/>
<proteinExistence type="predicted"/>
<keyword evidence="3" id="KW-1185">Reference proteome</keyword>
<evidence type="ECO:0000313" key="2">
    <source>
        <dbReference type="EMBL" id="RAL12702.1"/>
    </source>
</evidence>
<gene>
    <name evidence="2" type="ORF">BO97DRAFT_52652</name>
</gene>
<dbReference type="GeneID" id="37205173"/>
<name>A0A395HXP8_ASPHC</name>
<dbReference type="RefSeq" id="XP_025551856.1">
    <property type="nucleotide sequence ID" value="XM_025700884.1"/>
</dbReference>
<feature type="transmembrane region" description="Helical" evidence="1">
    <location>
        <begin position="49"/>
        <end position="68"/>
    </location>
</feature>
<organism evidence="2 3">
    <name type="scientific">Aspergillus homomorphus (strain CBS 101889)</name>
    <dbReference type="NCBI Taxonomy" id="1450537"/>
    <lineage>
        <taxon>Eukaryota</taxon>
        <taxon>Fungi</taxon>
        <taxon>Dikarya</taxon>
        <taxon>Ascomycota</taxon>
        <taxon>Pezizomycotina</taxon>
        <taxon>Eurotiomycetes</taxon>
        <taxon>Eurotiomycetidae</taxon>
        <taxon>Eurotiales</taxon>
        <taxon>Aspergillaceae</taxon>
        <taxon>Aspergillus</taxon>
        <taxon>Aspergillus subgen. Circumdati</taxon>
    </lineage>
</organism>
<keyword evidence="1" id="KW-0472">Membrane</keyword>
<evidence type="ECO:0000313" key="3">
    <source>
        <dbReference type="Proteomes" id="UP000248961"/>
    </source>
</evidence>
<protein>
    <submittedName>
        <fullName evidence="2">Uncharacterized protein</fullName>
    </submittedName>
</protein>
<reference evidence="2 3" key="1">
    <citation type="submission" date="2018-02" db="EMBL/GenBank/DDBJ databases">
        <title>The genomes of Aspergillus section Nigri reveals drivers in fungal speciation.</title>
        <authorList>
            <consortium name="DOE Joint Genome Institute"/>
            <person name="Vesth T.C."/>
            <person name="Nybo J."/>
            <person name="Theobald S."/>
            <person name="Brandl J."/>
            <person name="Frisvad J.C."/>
            <person name="Nielsen K.F."/>
            <person name="Lyhne E.K."/>
            <person name="Kogle M.E."/>
            <person name="Kuo A."/>
            <person name="Riley R."/>
            <person name="Clum A."/>
            <person name="Nolan M."/>
            <person name="Lipzen A."/>
            <person name="Salamov A."/>
            <person name="Henrissat B."/>
            <person name="Wiebenga A."/>
            <person name="De vries R.P."/>
            <person name="Grigoriev I.V."/>
            <person name="Mortensen U.H."/>
            <person name="Andersen M.R."/>
            <person name="Baker S.E."/>
        </authorList>
    </citation>
    <scope>NUCLEOTIDE SEQUENCE [LARGE SCALE GENOMIC DNA]</scope>
    <source>
        <strain evidence="2 3">CBS 101889</strain>
    </source>
</reference>
<dbReference type="EMBL" id="KZ824282">
    <property type="protein sequence ID" value="RAL12702.1"/>
    <property type="molecule type" value="Genomic_DNA"/>
</dbReference>
<keyword evidence="1" id="KW-0812">Transmembrane</keyword>
<sequence length="182" mass="20192">MWGCLVIGIRRLAAISMVFGYEEAFWLIFLRVAGAGCLASLFRAGYSSFLRLLVIFWCIGCGTLSLLLSRTCWEYFLRCLESGGEHRLILYYVSAVMISGDAVHELYVDMSIHGVNLCFLNGCSLVLSKVAPICLIINLQSIDPVKLHYLGSSLVCRYSSQACPLNTASITVLYAVCTWTHL</sequence>
<accession>A0A395HXP8</accession>
<evidence type="ECO:0000256" key="1">
    <source>
        <dbReference type="SAM" id="Phobius"/>
    </source>
</evidence>